<accession>A0ABV5IPY2</accession>
<evidence type="ECO:0000313" key="2">
    <source>
        <dbReference type="Proteomes" id="UP001589647"/>
    </source>
</evidence>
<keyword evidence="2" id="KW-1185">Reference proteome</keyword>
<proteinExistence type="predicted"/>
<comment type="caution">
    <text evidence="1">The sequence shown here is derived from an EMBL/GenBank/DDBJ whole genome shotgun (WGS) entry which is preliminary data.</text>
</comment>
<evidence type="ECO:0000313" key="1">
    <source>
        <dbReference type="EMBL" id="MFB9206578.1"/>
    </source>
</evidence>
<dbReference type="RefSeq" id="WP_189652831.1">
    <property type="nucleotide sequence ID" value="NZ_BMRC01000032.1"/>
</dbReference>
<reference evidence="1 2" key="1">
    <citation type="submission" date="2024-09" db="EMBL/GenBank/DDBJ databases">
        <authorList>
            <person name="Sun Q."/>
            <person name="Mori K."/>
        </authorList>
    </citation>
    <scope>NUCLEOTIDE SEQUENCE [LARGE SCALE GENOMIC DNA]</scope>
    <source>
        <strain evidence="1 2">CCM 3426</strain>
    </source>
</reference>
<protein>
    <recommendedName>
        <fullName evidence="3">Signal transduction histidine kinase subgroup 3 dimerisation and phosphoacceptor domain-containing protein</fullName>
    </recommendedName>
</protein>
<dbReference type="Gene3D" id="6.10.250.2870">
    <property type="match status" value="1"/>
</dbReference>
<evidence type="ECO:0008006" key="3">
    <source>
        <dbReference type="Google" id="ProtNLM"/>
    </source>
</evidence>
<gene>
    <name evidence="1" type="ORF">ACFFV7_35640</name>
</gene>
<sequence length="241" mass="25691">MSTPTTPARVRRLLARLYGACVRGWRPAGGPEALGRRLQEAISSTGPQAALAAVVELVREGLPADGVAVEVAGSRITAGDPRTAVHDVPLTWHGRTVGRLLIGPPADPRTLDAITPYVADAAHAVAVAADLRRTRERVLAIRDEERRRLHRDLHEGLGTALRDLAGTVDRATSGLRTDPAVADRLLRDLSAAMDTIGQEIRAMLQDPHPPARVPRPRPSSTADMACIATSRIPISTLPGES</sequence>
<dbReference type="Proteomes" id="UP001589647">
    <property type="component" value="Unassembled WGS sequence"/>
</dbReference>
<dbReference type="EMBL" id="JBHMEI010000038">
    <property type="protein sequence ID" value="MFB9206578.1"/>
    <property type="molecule type" value="Genomic_DNA"/>
</dbReference>
<organism evidence="1 2">
    <name type="scientific">Nonomuraea spiralis</name>
    <dbReference type="NCBI Taxonomy" id="46182"/>
    <lineage>
        <taxon>Bacteria</taxon>
        <taxon>Bacillati</taxon>
        <taxon>Actinomycetota</taxon>
        <taxon>Actinomycetes</taxon>
        <taxon>Streptosporangiales</taxon>
        <taxon>Streptosporangiaceae</taxon>
        <taxon>Nonomuraea</taxon>
    </lineage>
</organism>
<name>A0ABV5IPY2_9ACTN</name>